<gene>
    <name evidence="2" type="ORF">C435_03558</name>
</gene>
<feature type="compositionally biased region" description="Low complexity" evidence="1">
    <location>
        <begin position="188"/>
        <end position="202"/>
    </location>
</feature>
<organism evidence="2 3">
    <name type="scientific">Haloarcula marismortui ATCC 33799</name>
    <dbReference type="NCBI Taxonomy" id="662475"/>
    <lineage>
        <taxon>Archaea</taxon>
        <taxon>Methanobacteriati</taxon>
        <taxon>Methanobacteriota</taxon>
        <taxon>Stenosarchaea group</taxon>
        <taxon>Halobacteria</taxon>
        <taxon>Halobacteriales</taxon>
        <taxon>Haloarculaceae</taxon>
        <taxon>Haloarcula</taxon>
    </lineage>
</organism>
<dbReference type="RefSeq" id="WP_007188125.1">
    <property type="nucleotide sequence ID" value="NZ_AOLS01000019.1"/>
</dbReference>
<protein>
    <submittedName>
        <fullName evidence="2">Uncharacterized protein</fullName>
    </submittedName>
</protein>
<keyword evidence="3" id="KW-1185">Reference proteome</keyword>
<dbReference type="InterPro" id="IPR055897">
    <property type="entry name" value="DUF7474"/>
</dbReference>
<feature type="region of interest" description="Disordered" evidence="1">
    <location>
        <begin position="183"/>
        <end position="209"/>
    </location>
</feature>
<proteinExistence type="predicted"/>
<dbReference type="EMBL" id="AOLS01000019">
    <property type="protein sequence ID" value="EMA23964.1"/>
    <property type="molecule type" value="Genomic_DNA"/>
</dbReference>
<dbReference type="Pfam" id="PF24286">
    <property type="entry name" value="DUF7474"/>
    <property type="match status" value="1"/>
</dbReference>
<dbReference type="Proteomes" id="UP000011687">
    <property type="component" value="Unassembled WGS sequence"/>
</dbReference>
<evidence type="ECO:0000256" key="1">
    <source>
        <dbReference type="SAM" id="MobiDB-lite"/>
    </source>
</evidence>
<dbReference type="PATRIC" id="fig|662475.6.peg.682"/>
<reference evidence="2 3" key="1">
    <citation type="journal article" date="2014" name="PLoS Genet.">
        <title>Phylogenetically driven sequencing of extremely halophilic archaea reveals strategies for static and dynamic osmo-response.</title>
        <authorList>
            <person name="Becker E.A."/>
            <person name="Seitzer P.M."/>
            <person name="Tritt A."/>
            <person name="Larsen D."/>
            <person name="Krusor M."/>
            <person name="Yao A.I."/>
            <person name="Wu D."/>
            <person name="Madern D."/>
            <person name="Eisen J.A."/>
            <person name="Darling A.E."/>
            <person name="Facciotti M.T."/>
        </authorList>
    </citation>
    <scope>NUCLEOTIDE SEQUENCE [LARGE SCALE GENOMIC DNA]</scope>
    <source>
        <strain evidence="2 3">ATCC 33799</strain>
    </source>
</reference>
<accession>M0KUR7</accession>
<name>M0KUR7_9EURY</name>
<sequence length="209" mass="23861">MRFEYQCPDCLTTNNLHERDCSYEGISRSEYEKAYVDILSVLAELTCSKDSLVENAHEWSQLHNDILARLQSVNHVEQTHDGYFRIVPPAERKSDTEPYIEPLATIYRRGTVPGCHDDGLFALMAFYSHIGLSWQETKQELLDWYDRTGTWGRGGFEEAAPEALIEKKKHIWETGYGWEQKGERARRIIQQSQSRASAAGGAESEKGSA</sequence>
<evidence type="ECO:0000313" key="2">
    <source>
        <dbReference type="EMBL" id="EMA23964.1"/>
    </source>
</evidence>
<evidence type="ECO:0000313" key="3">
    <source>
        <dbReference type="Proteomes" id="UP000011687"/>
    </source>
</evidence>
<comment type="caution">
    <text evidence="2">The sequence shown here is derived from an EMBL/GenBank/DDBJ whole genome shotgun (WGS) entry which is preliminary data.</text>
</comment>
<dbReference type="AlphaFoldDB" id="M0KUR7"/>